<name>A0A9W8SAK7_9HYPO</name>
<dbReference type="EMBL" id="JAOQAZ010000004">
    <property type="protein sequence ID" value="KAJ4267488.1"/>
    <property type="molecule type" value="Genomic_DNA"/>
</dbReference>
<evidence type="ECO:0000313" key="2">
    <source>
        <dbReference type="Proteomes" id="UP001152049"/>
    </source>
</evidence>
<dbReference type="Proteomes" id="UP001152049">
    <property type="component" value="Unassembled WGS sequence"/>
</dbReference>
<organism evidence="1 2">
    <name type="scientific">Fusarium torreyae</name>
    <dbReference type="NCBI Taxonomy" id="1237075"/>
    <lineage>
        <taxon>Eukaryota</taxon>
        <taxon>Fungi</taxon>
        <taxon>Dikarya</taxon>
        <taxon>Ascomycota</taxon>
        <taxon>Pezizomycotina</taxon>
        <taxon>Sordariomycetes</taxon>
        <taxon>Hypocreomycetidae</taxon>
        <taxon>Hypocreales</taxon>
        <taxon>Nectriaceae</taxon>
        <taxon>Fusarium</taxon>
    </lineage>
</organism>
<dbReference type="AlphaFoldDB" id="A0A9W8SAK7"/>
<protein>
    <submittedName>
        <fullName evidence="1">Uncharacterized protein</fullName>
    </submittedName>
</protein>
<reference evidence="1" key="1">
    <citation type="submission" date="2022-09" db="EMBL/GenBank/DDBJ databases">
        <title>Fusarium specimens isolated from Avocado Roots.</title>
        <authorList>
            <person name="Stajich J."/>
            <person name="Roper C."/>
            <person name="Heimlech-Rivalta G."/>
        </authorList>
    </citation>
    <scope>NUCLEOTIDE SEQUENCE</scope>
    <source>
        <strain evidence="1">CF00136</strain>
    </source>
</reference>
<dbReference type="OrthoDB" id="5099051at2759"/>
<proteinExistence type="predicted"/>
<sequence>MAAVRRDGSIADLHPWPTSSELVSLESPFENSVVPDEEFALHERMFDDLVNTVPASNEDVSLTESHAWEENCDRVVYAVQKLQQQQSSTRFTPAYAGSACNDYSFRNIGRSESPLSVYSAPGTLERHPFTEIARGHVILGQDVGQLGTNRDEQPIFKMKARKELTVAAHQVMEPACRLPLHVLNVARLGVGPCTVLYVRLEITVGEFHQPQMHFQFLVRNCSKPE</sequence>
<evidence type="ECO:0000313" key="1">
    <source>
        <dbReference type="EMBL" id="KAJ4267488.1"/>
    </source>
</evidence>
<accession>A0A9W8SAK7</accession>
<gene>
    <name evidence="1" type="ORF">NW762_003595</name>
</gene>
<comment type="caution">
    <text evidence="1">The sequence shown here is derived from an EMBL/GenBank/DDBJ whole genome shotgun (WGS) entry which is preliminary data.</text>
</comment>
<keyword evidence="2" id="KW-1185">Reference proteome</keyword>